<gene>
    <name evidence="2" type="ORF">METZ01_LOCUS408253</name>
</gene>
<reference evidence="2" key="1">
    <citation type="submission" date="2018-05" db="EMBL/GenBank/DDBJ databases">
        <authorList>
            <person name="Lanie J.A."/>
            <person name="Ng W.-L."/>
            <person name="Kazmierczak K.M."/>
            <person name="Andrzejewski T.M."/>
            <person name="Davidsen T.M."/>
            <person name="Wayne K.J."/>
            <person name="Tettelin H."/>
            <person name="Glass J.I."/>
            <person name="Rusch D."/>
            <person name="Podicherti R."/>
            <person name="Tsui H.-C.T."/>
            <person name="Winkler M.E."/>
        </authorList>
    </citation>
    <scope>NUCLEOTIDE SEQUENCE</scope>
</reference>
<feature type="transmembrane region" description="Helical" evidence="1">
    <location>
        <begin position="48"/>
        <end position="67"/>
    </location>
</feature>
<feature type="transmembrane region" description="Helical" evidence="1">
    <location>
        <begin position="24"/>
        <end position="41"/>
    </location>
</feature>
<keyword evidence="1" id="KW-0472">Membrane</keyword>
<protein>
    <submittedName>
        <fullName evidence="2">Uncharacterized protein</fullName>
    </submittedName>
</protein>
<proteinExistence type="predicted"/>
<keyword evidence="1" id="KW-0812">Transmembrane</keyword>
<feature type="non-terminal residue" evidence="2">
    <location>
        <position position="68"/>
    </location>
</feature>
<evidence type="ECO:0000256" key="1">
    <source>
        <dbReference type="SAM" id="Phobius"/>
    </source>
</evidence>
<accession>A0A382W9N3</accession>
<sequence>MFLSLLISVLLVIAWIDFKEMIIPLNMLLTGVIIIILGVGFQILSWRISLYGSIVGPTAFGFILGITY</sequence>
<dbReference type="EMBL" id="UINC01158066">
    <property type="protein sequence ID" value="SVD55399.1"/>
    <property type="molecule type" value="Genomic_DNA"/>
</dbReference>
<keyword evidence="1" id="KW-1133">Transmembrane helix</keyword>
<name>A0A382W9N3_9ZZZZ</name>
<organism evidence="2">
    <name type="scientific">marine metagenome</name>
    <dbReference type="NCBI Taxonomy" id="408172"/>
    <lineage>
        <taxon>unclassified sequences</taxon>
        <taxon>metagenomes</taxon>
        <taxon>ecological metagenomes</taxon>
    </lineage>
</organism>
<dbReference type="AlphaFoldDB" id="A0A382W9N3"/>
<evidence type="ECO:0000313" key="2">
    <source>
        <dbReference type="EMBL" id="SVD55399.1"/>
    </source>
</evidence>